<dbReference type="EMBL" id="LDRV01000026">
    <property type="protein sequence ID" value="KTS13403.1"/>
    <property type="molecule type" value="Genomic_DNA"/>
</dbReference>
<sequence length="581" mass="62779">MAGRVSADFGVIPEIPVDAAALGRLAEELRAKASSLPDVGSAVVARWDGLEAVYEAPEAAAAAAKMRPLTVVAADVCEALLRAADIVDHLSDDLLWLSMRRRGLVEDVAEFARAARGIHDRDRSVELAREIDGFAADVDERIDQARGDLAAIPLPPTWEVAIPDAAAQPLGPRLTWAVRSEEITTELVMAPLLALARSGTSRVARLIAAHPEWADLLREHPPAPDAVRTWWDSLSPAAAAALIDGAPALVGALGGVPPLARVAANRVTARSRLGEVEAELAAWERLHGEGASADLQAERRAALDDLLAEREYLQRVVAGKVTLVLYQPDADRIVEMIGSPGVETQRVLTYVPGTFTSTRSFYRGEARALPAWLADQDSGMLAFVWKGAEFPGDNEGLGVAEQMFGIGEANEQSRARPAGDLLARFEEELRSDPHVSRARQIAGGYSWGLVPVAGSELAGARYDAVHSFAGAWVPAGWVPDPNTNYFHWSYTDFLSMAQDAGWVGEQRNPDVMPGFRSRIYDRPGDVDVRLGGDLEPFFDPGGQSFRLSLSPLQNHQLIVSDQSDNFRPREEIRNAIMGVSP</sequence>
<reference evidence="1 2" key="1">
    <citation type="journal article" date="2016" name="Front. Microbiol.">
        <title>Genomic Resource of Rice Seed Associated Bacteria.</title>
        <authorList>
            <person name="Midha S."/>
            <person name="Bansal K."/>
            <person name="Sharma S."/>
            <person name="Kumar N."/>
            <person name="Patil P.P."/>
            <person name="Chaudhry V."/>
            <person name="Patil P.B."/>
        </authorList>
    </citation>
    <scope>NUCLEOTIDE SEQUENCE [LARGE SCALE GENOMIC DNA]</scope>
    <source>
        <strain evidence="1 2">RSA3</strain>
    </source>
</reference>
<name>A0A147F9W5_MICTE</name>
<dbReference type="PATRIC" id="fig|2033.7.peg.1509"/>
<evidence type="ECO:0000313" key="1">
    <source>
        <dbReference type="EMBL" id="KTS13403.1"/>
    </source>
</evidence>
<proteinExistence type="predicted"/>
<evidence type="ECO:0000313" key="2">
    <source>
        <dbReference type="Proteomes" id="UP000072189"/>
    </source>
</evidence>
<comment type="caution">
    <text evidence="1">The sequence shown here is derived from an EMBL/GenBank/DDBJ whole genome shotgun (WGS) entry which is preliminary data.</text>
</comment>
<protein>
    <submittedName>
        <fullName evidence="1">Uncharacterized protein</fullName>
    </submittedName>
</protein>
<dbReference type="Proteomes" id="UP000072189">
    <property type="component" value="Unassembled WGS sequence"/>
</dbReference>
<dbReference type="AlphaFoldDB" id="A0A147F9W5"/>
<gene>
    <name evidence="1" type="ORF">RSA3_04640</name>
</gene>
<organism evidence="1 2">
    <name type="scientific">Microbacterium testaceum</name>
    <name type="common">Aureobacterium testaceum</name>
    <name type="synonym">Brevibacterium testaceum</name>
    <dbReference type="NCBI Taxonomy" id="2033"/>
    <lineage>
        <taxon>Bacteria</taxon>
        <taxon>Bacillati</taxon>
        <taxon>Actinomycetota</taxon>
        <taxon>Actinomycetes</taxon>
        <taxon>Micrococcales</taxon>
        <taxon>Microbacteriaceae</taxon>
        <taxon>Microbacterium</taxon>
    </lineage>
</organism>
<accession>A0A147F9W5</accession>